<gene>
    <name evidence="1" type="ORF">QFZ49_005030</name>
</gene>
<organism evidence="1 2">
    <name type="scientific">Streptomyces turgidiscabies</name>
    <dbReference type="NCBI Taxonomy" id="85558"/>
    <lineage>
        <taxon>Bacteria</taxon>
        <taxon>Bacillati</taxon>
        <taxon>Actinomycetota</taxon>
        <taxon>Actinomycetes</taxon>
        <taxon>Kitasatosporales</taxon>
        <taxon>Streptomycetaceae</taxon>
        <taxon>Streptomyces</taxon>
    </lineage>
</organism>
<evidence type="ECO:0000313" key="2">
    <source>
        <dbReference type="Proteomes" id="UP001223072"/>
    </source>
</evidence>
<name>A0ABU0RST7_9ACTN</name>
<comment type="caution">
    <text evidence="1">The sequence shown here is derived from an EMBL/GenBank/DDBJ whole genome shotgun (WGS) entry which is preliminary data.</text>
</comment>
<sequence length="38" mass="4470">MLDAWHAADEEDADEEWETPDEIFRFIDDELGISETEV</sequence>
<dbReference type="EMBL" id="JAUSZS010000005">
    <property type="protein sequence ID" value="MDQ0935059.1"/>
    <property type="molecule type" value="Genomic_DNA"/>
</dbReference>
<keyword evidence="2" id="KW-1185">Reference proteome</keyword>
<evidence type="ECO:0000313" key="1">
    <source>
        <dbReference type="EMBL" id="MDQ0935059.1"/>
    </source>
</evidence>
<reference evidence="1 2" key="1">
    <citation type="submission" date="2023-07" db="EMBL/GenBank/DDBJ databases">
        <title>Comparative genomics of wheat-associated soil bacteria to identify genetic determinants of phenazine resistance.</title>
        <authorList>
            <person name="Mouncey N."/>
        </authorList>
    </citation>
    <scope>NUCLEOTIDE SEQUENCE [LARGE SCALE GENOMIC DNA]</scope>
    <source>
        <strain evidence="1 2">W2I16</strain>
    </source>
</reference>
<accession>A0ABU0RST7</accession>
<proteinExistence type="predicted"/>
<dbReference type="Proteomes" id="UP001223072">
    <property type="component" value="Unassembled WGS sequence"/>
</dbReference>
<protein>
    <submittedName>
        <fullName evidence="1">Uncharacterized protein</fullName>
    </submittedName>
</protein>